<organism evidence="2 3">
    <name type="scientific">Linum trigynum</name>
    <dbReference type="NCBI Taxonomy" id="586398"/>
    <lineage>
        <taxon>Eukaryota</taxon>
        <taxon>Viridiplantae</taxon>
        <taxon>Streptophyta</taxon>
        <taxon>Embryophyta</taxon>
        <taxon>Tracheophyta</taxon>
        <taxon>Spermatophyta</taxon>
        <taxon>Magnoliopsida</taxon>
        <taxon>eudicotyledons</taxon>
        <taxon>Gunneridae</taxon>
        <taxon>Pentapetalae</taxon>
        <taxon>rosids</taxon>
        <taxon>fabids</taxon>
        <taxon>Malpighiales</taxon>
        <taxon>Linaceae</taxon>
        <taxon>Linum</taxon>
    </lineage>
</organism>
<reference evidence="2 3" key="1">
    <citation type="submission" date="2024-04" db="EMBL/GenBank/DDBJ databases">
        <authorList>
            <person name="Fracassetti M."/>
        </authorList>
    </citation>
    <scope>NUCLEOTIDE SEQUENCE [LARGE SCALE GENOMIC DNA]</scope>
</reference>
<keyword evidence="3" id="KW-1185">Reference proteome</keyword>
<dbReference type="AlphaFoldDB" id="A0AAV2CCL9"/>
<evidence type="ECO:0000256" key="1">
    <source>
        <dbReference type="SAM" id="MobiDB-lite"/>
    </source>
</evidence>
<name>A0AAV2CCL9_9ROSI</name>
<sequence>MASAAIVGDTSSWARALVTISPYTFSQFRYGTHTKFCVHQLTRRGEGHVAQASNGGPGLSELGRVHLPAQLTDLLSTRRKDIRTRKARTTRFLQPTSSGVDNQESLDESESSFLESRYFGRPFSRICSDVPPVAEVVPPATEVVPSAKRVKFAAGKSGKTSAGKSGETSAGKSRGKSSGKSEGKSSGKATWKSVGTAGGKSAGKVVRESAGKGVGKSARKGKSNKPHETQHRCHTSSLLSVIEFWKKDEAYYEECEKELKKAGFDGLLEIRLCGVDKSLLCAMARHYDTISWSFIFGEGENRKVLPLEDEDVARVYSLPHVVEEIVLDKCLYKTKLSAFQAEIGMGGNRVVLLQLKERHSLTGVNGDVHYLVVHLLEILKVKGVGTSITPTCSYWFKDRQIKRFDGSAGDKGQSSTQALDAPEFYMDEDQLKVLKCMTESMFNKWKARLARLETCMEPQCGQE</sequence>
<dbReference type="Proteomes" id="UP001497516">
    <property type="component" value="Chromosome 1"/>
</dbReference>
<accession>A0AAV2CCL9</accession>
<evidence type="ECO:0000313" key="2">
    <source>
        <dbReference type="EMBL" id="CAL1354127.1"/>
    </source>
</evidence>
<feature type="region of interest" description="Disordered" evidence="1">
    <location>
        <begin position="152"/>
        <end position="232"/>
    </location>
</feature>
<gene>
    <name evidence="2" type="ORF">LTRI10_LOCUS1975</name>
</gene>
<proteinExistence type="predicted"/>
<protein>
    <submittedName>
        <fullName evidence="2">Uncharacterized protein</fullName>
    </submittedName>
</protein>
<feature type="compositionally biased region" description="Low complexity" evidence="1">
    <location>
        <begin position="153"/>
        <end position="178"/>
    </location>
</feature>
<evidence type="ECO:0000313" key="3">
    <source>
        <dbReference type="Proteomes" id="UP001497516"/>
    </source>
</evidence>
<dbReference type="EMBL" id="OZ034813">
    <property type="protein sequence ID" value="CAL1354127.1"/>
    <property type="molecule type" value="Genomic_DNA"/>
</dbReference>